<reference evidence="1 2" key="1">
    <citation type="submission" date="2015-10" db="EMBL/GenBank/DDBJ databases">
        <title>Draft genome sequence of Thermococcus celericrescens strain DSM 17994.</title>
        <authorList>
            <person name="Hong S.-J."/>
            <person name="Park C.-E."/>
            <person name="Shin J.-H."/>
        </authorList>
    </citation>
    <scope>NUCLEOTIDE SEQUENCE [LARGE SCALE GENOMIC DNA]</scope>
    <source>
        <strain evidence="1 2">DSM 17994</strain>
    </source>
</reference>
<sequence>MRAYVTAVGTSPEAVFNPLWCLAECHSWVPDEVYLLWNDNVAGELGEVYELIKRLSTAYGADIKVIADESLKFDEADAVEFREKVGSLVEALKGKGYDVVVDITPGRKFMSALLLGAAMAKNADDVTYLHLREWTKYVGRLLFEVPMVKQRLFTGRELAGVNGTLDKARRKKESPGVFKIDREHIMAVLNSLHIDGVTRFPLKVRNTIIGSVTLGETASVRIPDYIDLDDQLHGGHTMVKEALIAGGMAKLKNWEELVSMVKRLKGDGRPLYIGFDTNALYFRLPSKLLGEGRFYSGGSLIFDFVYSDEVALEVGRAVNDKLPYDRALGVYSNQPKPRARLASLGRVELERLRERGAERADSRENFHGDTKIALDYKVFAEEKDSNVLVITLDDRAYAEMESLKGSGLIPFKLEWSFSFGETFEGTWEELRDTLYALAATLGELNLHGYKLRGLWHGKSSTDWKNETVELRGFEYGRLFRVLGAL</sequence>
<dbReference type="AlphaFoldDB" id="A0A100XYJ3"/>
<evidence type="ECO:0000313" key="2">
    <source>
        <dbReference type="Proteomes" id="UP000053462"/>
    </source>
</evidence>
<proteinExistence type="predicted"/>
<dbReference type="RefSeq" id="WP_058938443.1">
    <property type="nucleotide sequence ID" value="NZ_LLYW01000013.1"/>
</dbReference>
<keyword evidence="2" id="KW-1185">Reference proteome</keyword>
<gene>
    <name evidence="1" type="ORF">APY94_04185</name>
</gene>
<dbReference type="STRING" id="227598.APY94_04185"/>
<comment type="caution">
    <text evidence="1">The sequence shown here is derived from an EMBL/GenBank/DDBJ whole genome shotgun (WGS) entry which is preliminary data.</text>
</comment>
<evidence type="ECO:0000313" key="1">
    <source>
        <dbReference type="EMBL" id="KUH33935.1"/>
    </source>
</evidence>
<dbReference type="EMBL" id="LLYW01000013">
    <property type="protein sequence ID" value="KUH33935.1"/>
    <property type="molecule type" value="Genomic_DNA"/>
</dbReference>
<accession>A0A100XYJ3</accession>
<dbReference type="Proteomes" id="UP000053462">
    <property type="component" value="Unassembled WGS sequence"/>
</dbReference>
<name>A0A100XYJ3_9EURY</name>
<dbReference type="Gene3D" id="3.40.50.10770">
    <property type="entry name" value="Hypothetical protein VC1899 like domain (Restriction endonuclease-like)"/>
    <property type="match status" value="1"/>
</dbReference>
<dbReference type="OrthoDB" id="258845at2157"/>
<protein>
    <submittedName>
        <fullName evidence="1">Uncharacterized protein</fullName>
    </submittedName>
</protein>
<organism evidence="1 2">
    <name type="scientific">Thermococcus celericrescens</name>
    <dbReference type="NCBI Taxonomy" id="227598"/>
    <lineage>
        <taxon>Archaea</taxon>
        <taxon>Methanobacteriati</taxon>
        <taxon>Methanobacteriota</taxon>
        <taxon>Thermococci</taxon>
        <taxon>Thermococcales</taxon>
        <taxon>Thermococcaceae</taxon>
        <taxon>Thermococcus</taxon>
    </lineage>
</organism>